<dbReference type="PANTHER" id="PTHR15680">
    <property type="entry name" value="RIBOSOMAL PROTEIN L19"/>
    <property type="match status" value="1"/>
</dbReference>
<dbReference type="EMBL" id="CP042186">
    <property type="protein sequence ID" value="QDS68669.1"/>
    <property type="molecule type" value="Genomic_DNA"/>
</dbReference>
<keyword evidence="2" id="KW-0689">Ribosomal protein</keyword>
<sequence>MAPSRALFRPLGSLKSALRQCRAQKVQRRWQHDFHRDTNYYEERDAGDFLDVTATSTEAPPLDQEALGDPFARKPLKDIPIFPPLPSTWAKCKDPVGAVTDSQIKLLDPTGVRTRLFAKTNSEAAKVGDILLVRLKNGEPFSGVCLNIRRRGVDTGILLRNQLTRVGVEMWYKIYSPNITGIEIVQKREKKARRARLYYLRKPKHDMGSVEGIVRQYLRQRAQLGSKRDVNYHHQKKKNGKQRR</sequence>
<evidence type="ECO:0000313" key="5">
    <source>
        <dbReference type="EMBL" id="QDS68669.1"/>
    </source>
</evidence>
<evidence type="ECO:0000313" key="6">
    <source>
        <dbReference type="Proteomes" id="UP000316270"/>
    </source>
</evidence>
<evidence type="ECO:0000256" key="3">
    <source>
        <dbReference type="ARBA" id="ARBA00023274"/>
    </source>
</evidence>
<feature type="region of interest" description="Disordered" evidence="4">
    <location>
        <begin position="225"/>
        <end position="244"/>
    </location>
</feature>
<reference evidence="5 6" key="1">
    <citation type="submission" date="2019-07" db="EMBL/GenBank/DDBJ databases">
        <title>Finished genome of Venturia effusa.</title>
        <authorList>
            <person name="Young C.A."/>
            <person name="Cox M.P."/>
            <person name="Ganley A.R.D."/>
            <person name="David W.J."/>
        </authorList>
    </citation>
    <scope>NUCLEOTIDE SEQUENCE [LARGE SCALE GENOMIC DNA]</scope>
    <source>
        <strain evidence="6">albino</strain>
    </source>
</reference>
<dbReference type="STRING" id="50376.A0A517KZ55"/>
<protein>
    <recommendedName>
        <fullName evidence="7">Mitochondrial ribosomal large subunit component</fullName>
    </recommendedName>
</protein>
<proteinExistence type="inferred from homology"/>
<dbReference type="InterPro" id="IPR008991">
    <property type="entry name" value="Translation_prot_SH3-like_sf"/>
</dbReference>
<organism evidence="5 6">
    <name type="scientific">Venturia effusa</name>
    <dbReference type="NCBI Taxonomy" id="50376"/>
    <lineage>
        <taxon>Eukaryota</taxon>
        <taxon>Fungi</taxon>
        <taxon>Dikarya</taxon>
        <taxon>Ascomycota</taxon>
        <taxon>Pezizomycotina</taxon>
        <taxon>Dothideomycetes</taxon>
        <taxon>Pleosporomycetidae</taxon>
        <taxon>Venturiales</taxon>
        <taxon>Venturiaceae</taxon>
        <taxon>Venturia</taxon>
    </lineage>
</organism>
<dbReference type="InterPro" id="IPR038657">
    <property type="entry name" value="Ribosomal_bL19_sf"/>
</dbReference>
<name>A0A517KZ55_9PEZI</name>
<dbReference type="Proteomes" id="UP000316270">
    <property type="component" value="Chromosome 2"/>
</dbReference>
<evidence type="ECO:0000256" key="2">
    <source>
        <dbReference type="ARBA" id="ARBA00022980"/>
    </source>
</evidence>
<dbReference type="GO" id="GO:0005762">
    <property type="term" value="C:mitochondrial large ribosomal subunit"/>
    <property type="evidence" value="ECO:0007669"/>
    <property type="project" value="TreeGrafter"/>
</dbReference>
<dbReference type="PANTHER" id="PTHR15680:SF9">
    <property type="entry name" value="LARGE RIBOSOMAL SUBUNIT PROTEIN BL19M"/>
    <property type="match status" value="1"/>
</dbReference>
<dbReference type="SUPFAM" id="SSF50104">
    <property type="entry name" value="Translation proteins SH3-like domain"/>
    <property type="match status" value="1"/>
</dbReference>
<dbReference type="OrthoDB" id="432645at2759"/>
<dbReference type="FunFam" id="2.30.30.790:FF:000007">
    <property type="entry name" value="Mitochondrial ribosomal protein, putative"/>
    <property type="match status" value="1"/>
</dbReference>
<dbReference type="GO" id="GO:0003735">
    <property type="term" value="F:structural constituent of ribosome"/>
    <property type="evidence" value="ECO:0007669"/>
    <property type="project" value="InterPro"/>
</dbReference>
<dbReference type="Pfam" id="PF01245">
    <property type="entry name" value="Ribosomal_L19"/>
    <property type="match status" value="1"/>
</dbReference>
<evidence type="ECO:0000256" key="4">
    <source>
        <dbReference type="SAM" id="MobiDB-lite"/>
    </source>
</evidence>
<keyword evidence="6" id="KW-1185">Reference proteome</keyword>
<feature type="compositionally biased region" description="Basic residues" evidence="4">
    <location>
        <begin position="233"/>
        <end position="244"/>
    </location>
</feature>
<gene>
    <name evidence="5" type="ORF">FKW77_002107</name>
</gene>
<dbReference type="GO" id="GO:0006412">
    <property type="term" value="P:translation"/>
    <property type="evidence" value="ECO:0007669"/>
    <property type="project" value="InterPro"/>
</dbReference>
<evidence type="ECO:0000256" key="1">
    <source>
        <dbReference type="ARBA" id="ARBA00005781"/>
    </source>
</evidence>
<evidence type="ECO:0008006" key="7">
    <source>
        <dbReference type="Google" id="ProtNLM"/>
    </source>
</evidence>
<dbReference type="AlphaFoldDB" id="A0A517KZ55"/>
<accession>A0A517KZ55</accession>
<dbReference type="InterPro" id="IPR001857">
    <property type="entry name" value="Ribosomal_bL19"/>
</dbReference>
<comment type="similarity">
    <text evidence="1">Belongs to the bacterial ribosomal protein bL19 family.</text>
</comment>
<dbReference type="Gene3D" id="2.30.30.790">
    <property type="match status" value="1"/>
</dbReference>
<keyword evidence="3" id="KW-0687">Ribonucleoprotein</keyword>